<accession>A0A1I3QJH1</accession>
<dbReference type="AlphaFoldDB" id="A0A1I3QJH1"/>
<proteinExistence type="predicted"/>
<gene>
    <name evidence="1" type="ORF">SAMN05421753_11893</name>
</gene>
<evidence type="ECO:0000313" key="1">
    <source>
        <dbReference type="EMBL" id="SFJ33397.1"/>
    </source>
</evidence>
<reference evidence="2" key="1">
    <citation type="submission" date="2016-10" db="EMBL/GenBank/DDBJ databases">
        <authorList>
            <person name="Varghese N."/>
            <person name="Submissions S."/>
        </authorList>
    </citation>
    <scope>NUCLEOTIDE SEQUENCE [LARGE SCALE GENOMIC DNA]</scope>
    <source>
        <strain evidence="2">DSM 26348</strain>
    </source>
</reference>
<sequence length="83" mass="9726">MPWYAYIWTTRAIDKCSQHGVSQDDFEFVMLNSENETTGHVVNDVQRFATQGETEDGRWIKCVYEKFDDTTIIPITAFENRDL</sequence>
<dbReference type="Proteomes" id="UP000199518">
    <property type="component" value="Unassembled WGS sequence"/>
</dbReference>
<evidence type="ECO:0000313" key="2">
    <source>
        <dbReference type="Proteomes" id="UP000199518"/>
    </source>
</evidence>
<dbReference type="EMBL" id="FOQD01000018">
    <property type="protein sequence ID" value="SFJ33397.1"/>
    <property type="molecule type" value="Genomic_DNA"/>
</dbReference>
<dbReference type="RefSeq" id="WP_092054917.1">
    <property type="nucleotide sequence ID" value="NZ_FOQD01000018.1"/>
</dbReference>
<name>A0A1I3QJH1_9PLAN</name>
<dbReference type="STRING" id="1576369.SAMN05421753_11893"/>
<organism evidence="1 2">
    <name type="scientific">Planctomicrobium piriforme</name>
    <dbReference type="NCBI Taxonomy" id="1576369"/>
    <lineage>
        <taxon>Bacteria</taxon>
        <taxon>Pseudomonadati</taxon>
        <taxon>Planctomycetota</taxon>
        <taxon>Planctomycetia</taxon>
        <taxon>Planctomycetales</taxon>
        <taxon>Planctomycetaceae</taxon>
        <taxon>Planctomicrobium</taxon>
    </lineage>
</organism>
<keyword evidence="2" id="KW-1185">Reference proteome</keyword>
<protein>
    <recommendedName>
        <fullName evidence="3">DUF4258 domain-containing protein</fullName>
    </recommendedName>
</protein>
<evidence type="ECO:0008006" key="3">
    <source>
        <dbReference type="Google" id="ProtNLM"/>
    </source>
</evidence>